<keyword evidence="2" id="KW-1185">Reference proteome</keyword>
<name>A0A2P5CB17_PARAD</name>
<protein>
    <submittedName>
        <fullName evidence="1">Uncharacterized protein</fullName>
    </submittedName>
</protein>
<dbReference type="Proteomes" id="UP000237105">
    <property type="component" value="Unassembled WGS sequence"/>
</dbReference>
<comment type="caution">
    <text evidence="1">The sequence shown here is derived from an EMBL/GenBank/DDBJ whole genome shotgun (WGS) entry which is preliminary data.</text>
</comment>
<dbReference type="EMBL" id="JXTB01000151">
    <property type="protein sequence ID" value="PON58238.1"/>
    <property type="molecule type" value="Genomic_DNA"/>
</dbReference>
<feature type="non-terminal residue" evidence="1">
    <location>
        <position position="1"/>
    </location>
</feature>
<evidence type="ECO:0000313" key="1">
    <source>
        <dbReference type="EMBL" id="PON58238.1"/>
    </source>
</evidence>
<dbReference type="AlphaFoldDB" id="A0A2P5CB17"/>
<gene>
    <name evidence="1" type="ORF">PanWU01x14_168370</name>
</gene>
<sequence>RTGFDPDLTRPDSAQNFGHAGCQAGLVLQKCFAGQLDAARFYSWASPAQAAHIYSSTPM</sequence>
<organism evidence="1 2">
    <name type="scientific">Parasponia andersonii</name>
    <name type="common">Sponia andersonii</name>
    <dbReference type="NCBI Taxonomy" id="3476"/>
    <lineage>
        <taxon>Eukaryota</taxon>
        <taxon>Viridiplantae</taxon>
        <taxon>Streptophyta</taxon>
        <taxon>Embryophyta</taxon>
        <taxon>Tracheophyta</taxon>
        <taxon>Spermatophyta</taxon>
        <taxon>Magnoliopsida</taxon>
        <taxon>eudicotyledons</taxon>
        <taxon>Gunneridae</taxon>
        <taxon>Pentapetalae</taxon>
        <taxon>rosids</taxon>
        <taxon>fabids</taxon>
        <taxon>Rosales</taxon>
        <taxon>Cannabaceae</taxon>
        <taxon>Parasponia</taxon>
    </lineage>
</organism>
<evidence type="ECO:0000313" key="2">
    <source>
        <dbReference type="Proteomes" id="UP000237105"/>
    </source>
</evidence>
<accession>A0A2P5CB17</accession>
<proteinExistence type="predicted"/>
<reference evidence="2" key="1">
    <citation type="submission" date="2016-06" db="EMBL/GenBank/DDBJ databases">
        <title>Parallel loss of symbiosis genes in relatives of nitrogen-fixing non-legume Parasponia.</title>
        <authorList>
            <person name="Van Velzen R."/>
            <person name="Holmer R."/>
            <person name="Bu F."/>
            <person name="Rutten L."/>
            <person name="Van Zeijl A."/>
            <person name="Liu W."/>
            <person name="Santuari L."/>
            <person name="Cao Q."/>
            <person name="Sharma T."/>
            <person name="Shen D."/>
            <person name="Roswanjaya Y."/>
            <person name="Wardhani T."/>
            <person name="Kalhor M.S."/>
            <person name="Jansen J."/>
            <person name="Van den Hoogen J."/>
            <person name="Gungor B."/>
            <person name="Hartog M."/>
            <person name="Hontelez J."/>
            <person name="Verver J."/>
            <person name="Yang W.-C."/>
            <person name="Schijlen E."/>
            <person name="Repin R."/>
            <person name="Schilthuizen M."/>
            <person name="Schranz E."/>
            <person name="Heidstra R."/>
            <person name="Miyata K."/>
            <person name="Fedorova E."/>
            <person name="Kohlen W."/>
            <person name="Bisseling T."/>
            <person name="Smit S."/>
            <person name="Geurts R."/>
        </authorList>
    </citation>
    <scope>NUCLEOTIDE SEQUENCE [LARGE SCALE GENOMIC DNA]</scope>
    <source>
        <strain evidence="2">cv. WU1-14</strain>
    </source>
</reference>